<dbReference type="GO" id="GO:0016787">
    <property type="term" value="F:hydrolase activity"/>
    <property type="evidence" value="ECO:0007669"/>
    <property type="project" value="UniProtKB-KW"/>
</dbReference>
<feature type="transmembrane region" description="Helical" evidence="1">
    <location>
        <begin position="6"/>
        <end position="25"/>
    </location>
</feature>
<organism evidence="2 3">
    <name type="scientific">Staphylococcus kloosii</name>
    <dbReference type="NCBI Taxonomy" id="29384"/>
    <lineage>
        <taxon>Bacteria</taxon>
        <taxon>Bacillati</taxon>
        <taxon>Bacillota</taxon>
        <taxon>Bacilli</taxon>
        <taxon>Bacillales</taxon>
        <taxon>Staphylococcaceae</taxon>
        <taxon>Staphylococcus</taxon>
    </lineage>
</organism>
<dbReference type="Gene3D" id="3.40.50.1820">
    <property type="entry name" value="alpha/beta hydrolase"/>
    <property type="match status" value="1"/>
</dbReference>
<evidence type="ECO:0000313" key="2">
    <source>
        <dbReference type="EMBL" id="KYH13807.1"/>
    </source>
</evidence>
<proteinExistence type="predicted"/>
<dbReference type="RefSeq" id="WP_061854038.1">
    <property type="nucleotide sequence ID" value="NZ_LUGM01000002.1"/>
</dbReference>
<accession>A0A151A3C8</accession>
<protein>
    <submittedName>
        <fullName evidence="2">Alpha/beta hydrolase</fullName>
    </submittedName>
</protein>
<gene>
    <name evidence="2" type="ORF">A0131_03170</name>
</gene>
<dbReference type="AlphaFoldDB" id="A0A151A3C8"/>
<evidence type="ECO:0000313" key="3">
    <source>
        <dbReference type="Proteomes" id="UP000075418"/>
    </source>
</evidence>
<keyword evidence="1" id="KW-0812">Transmembrane</keyword>
<keyword evidence="1" id="KW-0472">Membrane</keyword>
<evidence type="ECO:0000256" key="1">
    <source>
        <dbReference type="SAM" id="Phobius"/>
    </source>
</evidence>
<dbReference type="InterPro" id="IPR010315">
    <property type="entry name" value="DUF915_hydro-like"/>
</dbReference>
<comment type="caution">
    <text evidence="2">The sequence shown here is derived from an EMBL/GenBank/DDBJ whole genome shotgun (WGS) entry which is preliminary data.</text>
</comment>
<dbReference type="SUPFAM" id="SSF53474">
    <property type="entry name" value="alpha/beta-Hydrolases"/>
    <property type="match status" value="1"/>
</dbReference>
<name>A0A151A3C8_9STAP</name>
<keyword evidence="2" id="KW-0378">Hydrolase</keyword>
<keyword evidence="1" id="KW-1133">Transmembrane helix</keyword>
<dbReference type="InterPro" id="IPR029058">
    <property type="entry name" value="AB_hydrolase_fold"/>
</dbReference>
<dbReference type="Proteomes" id="UP000075418">
    <property type="component" value="Unassembled WGS sequence"/>
</dbReference>
<dbReference type="EMBL" id="LUGM01000002">
    <property type="protein sequence ID" value="KYH13807.1"/>
    <property type="molecule type" value="Genomic_DNA"/>
</dbReference>
<dbReference type="Pfam" id="PF06028">
    <property type="entry name" value="DUF915"/>
    <property type="match status" value="1"/>
</dbReference>
<sequence length="296" mass="33656">MKKLWILGASIIAIIVIVSLITVGMNKKQSNSKHQERDKHTQHSKYIQSQTPTLFLHGYAGTLNSEKYMVNQAKKKGVTKNVITAEVSNNGQVQLKGKLKKNATNPVVQVVLENNKQGDYDINTKWFKNVLVKLQDEYKIKKFNFVGHSMGNLSFANYMYLYGDDHSLPQLNKQVNIAGTFNGVLNLNEKVNEISVDKNGKPSRMNEPYQRLLKLKDIYKGKHIEVLNIYGDLQDGTHSDGRVSNSSSKSLKYLLGNSPKSYKETKYERQKAQHSQLHENSKVANELIEFLWGNNN</sequence>
<reference evidence="2 3" key="1">
    <citation type="submission" date="2016-02" db="EMBL/GenBank/DDBJ databases">
        <title>Draft genome sequence of hydrocarbon degrading Staphylococcus saprophyticus Strain CNV2, isolated from crude-oil contaminated soil from Noonmati Oil Refinery, Guwahati, Assam, India.</title>
        <authorList>
            <person name="Mukherjee A."/>
            <person name="Chettri B."/>
            <person name="Langpoklakpam J."/>
            <person name="Singh A.K."/>
            <person name="Chattopadhyay D.J."/>
        </authorList>
    </citation>
    <scope>NUCLEOTIDE SEQUENCE [LARGE SCALE GENOMIC DNA]</scope>
    <source>
        <strain evidence="2 3">CNV2</strain>
    </source>
</reference>